<dbReference type="PANTHER" id="PTHR43578:SF3">
    <property type="entry name" value="NADH-QUINONE OXIDOREDUCTASE SUBUNIT F"/>
    <property type="match status" value="1"/>
</dbReference>
<evidence type="ECO:0000313" key="11">
    <source>
        <dbReference type="Proteomes" id="UP000199615"/>
    </source>
</evidence>
<dbReference type="InterPro" id="IPR011538">
    <property type="entry name" value="Nuo51_FMN-bd"/>
</dbReference>
<dbReference type="Pfam" id="PF10531">
    <property type="entry name" value="SLBB"/>
    <property type="match status" value="1"/>
</dbReference>
<dbReference type="FunFam" id="3.40.50.11540:FF:000001">
    <property type="entry name" value="NADH dehydrogenase [ubiquinone] flavoprotein 1, mitochondrial"/>
    <property type="match status" value="1"/>
</dbReference>
<dbReference type="Gene3D" id="3.40.50.11540">
    <property type="entry name" value="NADH-ubiquinone oxidoreductase 51kDa subunit"/>
    <property type="match status" value="1"/>
</dbReference>
<comment type="cofactor">
    <cofactor evidence="2">
        <name>[4Fe-4S] cluster</name>
        <dbReference type="ChEBI" id="CHEBI:49883"/>
    </cofactor>
</comment>
<comment type="similarity">
    <text evidence="4">Belongs to the complex I 51 kDa subunit family.</text>
</comment>
<dbReference type="RefSeq" id="WP_092682176.1">
    <property type="nucleotide sequence ID" value="NZ_FODT01000002.1"/>
</dbReference>
<dbReference type="PROSITE" id="PS00645">
    <property type="entry name" value="COMPLEX1_51K_2"/>
    <property type="match status" value="1"/>
</dbReference>
<evidence type="ECO:0000256" key="6">
    <source>
        <dbReference type="ARBA" id="ARBA00022723"/>
    </source>
</evidence>
<dbReference type="GO" id="GO:0008137">
    <property type="term" value="F:NADH dehydrogenase (ubiquinone) activity"/>
    <property type="evidence" value="ECO:0007669"/>
    <property type="project" value="InterPro"/>
</dbReference>
<evidence type="ECO:0000313" key="10">
    <source>
        <dbReference type="EMBL" id="SEO35093.1"/>
    </source>
</evidence>
<dbReference type="Gene3D" id="1.20.1440.230">
    <property type="entry name" value="NADH-ubiquinone oxidoreductase 51kDa subunit, iron-sulphur binding domain"/>
    <property type="match status" value="1"/>
</dbReference>
<sequence length="428" mass="45202">MSKKPLTGRARADRQPHSLAAWRGLGGGAALALALKRHSPEAVIAMVEAAGLRGRGGAGFPTANKWRFMRAGADKAGPGARYLCVNGDETEPGSFKDRLLMEALPHQLIEGATIAAYATGATEVIILVRDEYRAAAAALTRAITEAEQAGWLGRDILGSGFDLMMRVHTSAGRYIVGEETALIAALEGERPVPRHRPPYPAVSGLWGRPTTVNNVETLSAVPSIIENGADWYRGLSRSDEGGTKLYGVSGCVARPQLIEAPMGTTGRELIEICGGIRNGRALFAFQPGGGATAFLETAELDVPLDFTHTKKAGSSLGTGALIVLDDRACPVAAIGRHMRFYARESCGLCTPCRDGLPWVAKLLDTLEAGRGAKADLDLLHSHVQLSAPSGRSYCDLNTGALTPLKSGLERFGDIFTAHLQGSCPVGRA</sequence>
<reference evidence="11" key="1">
    <citation type="submission" date="2016-10" db="EMBL/GenBank/DDBJ databases">
        <authorList>
            <person name="Varghese N."/>
            <person name="Submissions S."/>
        </authorList>
    </citation>
    <scope>NUCLEOTIDE SEQUENCE [LARGE SCALE GENOMIC DNA]</scope>
    <source>
        <strain evidence="11">DSM 123</strain>
    </source>
</reference>
<dbReference type="SUPFAM" id="SSF142984">
    <property type="entry name" value="Nqo1 middle domain-like"/>
    <property type="match status" value="1"/>
</dbReference>
<accession>A0A1H8P0E9</accession>
<comment type="cofactor">
    <cofactor evidence="1">
        <name>FMN</name>
        <dbReference type="ChEBI" id="CHEBI:58210"/>
    </cofactor>
</comment>
<dbReference type="PANTHER" id="PTHR43578">
    <property type="entry name" value="NADH-QUINONE OXIDOREDUCTASE SUBUNIT F"/>
    <property type="match status" value="1"/>
</dbReference>
<dbReference type="InterPro" id="IPR019575">
    <property type="entry name" value="Nuop51_4Fe4S-bd"/>
</dbReference>
<dbReference type="GO" id="GO:0010181">
    <property type="term" value="F:FMN binding"/>
    <property type="evidence" value="ECO:0007669"/>
    <property type="project" value="InterPro"/>
</dbReference>
<proteinExistence type="inferred from homology"/>
<comment type="function">
    <text evidence="3">NDH-1 shuttles electrons from NADH, via FMN and iron-sulfur (Fe-S) centers, to quinones in the respiratory chain. The immediate electron acceptor for the enzyme in this species is believed to be ubiquinone. Couples the redox reaction to proton translocation (for every two electrons transferred, four hydrogen ions are translocated across the cytoplasmic membrane), and thus conserves the redox energy in a proton gradient.</text>
</comment>
<organism evidence="10 11">
    <name type="scientific">Rhodopseudomonas pseudopalustris</name>
    <dbReference type="NCBI Taxonomy" id="1513892"/>
    <lineage>
        <taxon>Bacteria</taxon>
        <taxon>Pseudomonadati</taxon>
        <taxon>Pseudomonadota</taxon>
        <taxon>Alphaproteobacteria</taxon>
        <taxon>Hyphomicrobiales</taxon>
        <taxon>Nitrobacteraceae</taxon>
        <taxon>Rhodopseudomonas</taxon>
    </lineage>
</organism>
<keyword evidence="6" id="KW-0479">Metal-binding</keyword>
<dbReference type="SUPFAM" id="SSF142019">
    <property type="entry name" value="Nqo1 FMN-binding domain-like"/>
    <property type="match status" value="1"/>
</dbReference>
<evidence type="ECO:0000256" key="1">
    <source>
        <dbReference type="ARBA" id="ARBA00001917"/>
    </source>
</evidence>
<evidence type="ECO:0000259" key="9">
    <source>
        <dbReference type="SMART" id="SM00928"/>
    </source>
</evidence>
<dbReference type="Proteomes" id="UP000199615">
    <property type="component" value="Unassembled WGS sequence"/>
</dbReference>
<keyword evidence="8" id="KW-0411">Iron-sulfur</keyword>
<dbReference type="InterPro" id="IPR001949">
    <property type="entry name" value="NADH-UbQ_OxRdtase_51kDa_CS"/>
</dbReference>
<dbReference type="InterPro" id="IPR037207">
    <property type="entry name" value="Nuop51_4Fe4S-bd_sf"/>
</dbReference>
<dbReference type="InterPro" id="IPR019554">
    <property type="entry name" value="Soluble_ligand-bd"/>
</dbReference>
<protein>
    <submittedName>
        <fullName evidence="10">NADH dehydrogenase subunit F</fullName>
    </submittedName>
</protein>
<evidence type="ECO:0000256" key="7">
    <source>
        <dbReference type="ARBA" id="ARBA00023004"/>
    </source>
</evidence>
<name>A0A1H8P0E9_9BRAD</name>
<keyword evidence="11" id="KW-1185">Reference proteome</keyword>
<dbReference type="Pfam" id="PF10589">
    <property type="entry name" value="NADH_4Fe-4S"/>
    <property type="match status" value="1"/>
</dbReference>
<evidence type="ECO:0000256" key="5">
    <source>
        <dbReference type="ARBA" id="ARBA00022485"/>
    </source>
</evidence>
<dbReference type="SUPFAM" id="SSF140490">
    <property type="entry name" value="Nqo1C-terminal domain-like"/>
    <property type="match status" value="1"/>
</dbReference>
<feature type="domain" description="NADH-ubiquinone oxidoreductase 51kDa subunit iron-sulphur binding" evidence="9">
    <location>
        <begin position="331"/>
        <end position="376"/>
    </location>
</feature>
<dbReference type="GO" id="GO:0046872">
    <property type="term" value="F:metal ion binding"/>
    <property type="evidence" value="ECO:0007669"/>
    <property type="project" value="UniProtKB-KW"/>
</dbReference>
<keyword evidence="5" id="KW-0004">4Fe-4S</keyword>
<dbReference type="Pfam" id="PF01512">
    <property type="entry name" value="Complex1_51K"/>
    <property type="match status" value="1"/>
</dbReference>
<gene>
    <name evidence="10" type="ORF">SAMN05444123_102345</name>
</gene>
<evidence type="ECO:0000256" key="2">
    <source>
        <dbReference type="ARBA" id="ARBA00001966"/>
    </source>
</evidence>
<dbReference type="InterPro" id="IPR037225">
    <property type="entry name" value="Nuo51_FMN-bd_sf"/>
</dbReference>
<dbReference type="GO" id="GO:0051539">
    <property type="term" value="F:4 iron, 4 sulfur cluster binding"/>
    <property type="evidence" value="ECO:0007669"/>
    <property type="project" value="UniProtKB-KW"/>
</dbReference>
<dbReference type="EMBL" id="FODT01000002">
    <property type="protein sequence ID" value="SEO35093.1"/>
    <property type="molecule type" value="Genomic_DNA"/>
</dbReference>
<evidence type="ECO:0000256" key="8">
    <source>
        <dbReference type="ARBA" id="ARBA00023014"/>
    </source>
</evidence>
<dbReference type="SMART" id="SM00928">
    <property type="entry name" value="NADH_4Fe-4S"/>
    <property type="match status" value="1"/>
</dbReference>
<dbReference type="OrthoDB" id="9761899at2"/>
<dbReference type="AlphaFoldDB" id="A0A1H8P0E9"/>
<evidence type="ECO:0000256" key="3">
    <source>
        <dbReference type="ARBA" id="ARBA00002378"/>
    </source>
</evidence>
<evidence type="ECO:0000256" key="4">
    <source>
        <dbReference type="ARBA" id="ARBA00007523"/>
    </source>
</evidence>
<keyword evidence="7" id="KW-0408">Iron</keyword>
<dbReference type="Gene3D" id="3.10.20.600">
    <property type="match status" value="1"/>
</dbReference>